<gene>
    <name evidence="2" type="ORF">ACFFH7_31810</name>
</gene>
<dbReference type="Gene3D" id="3.40.50.1820">
    <property type="entry name" value="alpha/beta hydrolase"/>
    <property type="match status" value="1"/>
</dbReference>
<dbReference type="Proteomes" id="UP001589810">
    <property type="component" value="Unassembled WGS sequence"/>
</dbReference>
<reference evidence="2 3" key="1">
    <citation type="submission" date="2024-09" db="EMBL/GenBank/DDBJ databases">
        <authorList>
            <person name="Sun Q."/>
            <person name="Mori K."/>
        </authorList>
    </citation>
    <scope>NUCLEOTIDE SEQUENCE [LARGE SCALE GENOMIC DNA]</scope>
    <source>
        <strain evidence="2 3">TBRC 1432</strain>
    </source>
</reference>
<feature type="domain" description="Dienelactone hydrolase" evidence="1">
    <location>
        <begin position="17"/>
        <end position="226"/>
    </location>
</feature>
<sequence length="230" mass="23722">MTTRVDSVGDFDLPVWLPAGGQGPAIVLVQEIFGLDDYLRSVAAELAAAGFVVGVPDLFWRTDPGWSSGHDEAGLSASMAVAGEFDPASGVSDVAAALAHLRSLPEVTGKAGALGFCLGGSLAYTLAAVASPDAVVSFYGSTVPSQLSLLDQITCPLQFHFGGQDPYIPRSAVAQVEAAVAGRPGVEIHVQEQAGHAFHNHAAPMFHHPEAAAAAWKLATAFLNTHLAPS</sequence>
<evidence type="ECO:0000259" key="1">
    <source>
        <dbReference type="Pfam" id="PF01738"/>
    </source>
</evidence>
<dbReference type="EC" id="3.1.-.-" evidence="2"/>
<keyword evidence="3" id="KW-1185">Reference proteome</keyword>
<dbReference type="GO" id="GO:0016787">
    <property type="term" value="F:hydrolase activity"/>
    <property type="evidence" value="ECO:0007669"/>
    <property type="project" value="UniProtKB-KW"/>
</dbReference>
<protein>
    <submittedName>
        <fullName evidence="2">Dienelactone hydrolase family protein</fullName>
        <ecNumber evidence="2">3.1.-.-</ecNumber>
    </submittedName>
</protein>
<dbReference type="PANTHER" id="PTHR46623">
    <property type="entry name" value="CARBOXYMETHYLENEBUTENOLIDASE-RELATED"/>
    <property type="match status" value="1"/>
</dbReference>
<dbReference type="InterPro" id="IPR002925">
    <property type="entry name" value="Dienelactn_hydro"/>
</dbReference>
<dbReference type="PANTHER" id="PTHR46623:SF6">
    <property type="entry name" value="ALPHA_BETA-HYDROLASES SUPERFAMILY PROTEIN"/>
    <property type="match status" value="1"/>
</dbReference>
<dbReference type="SUPFAM" id="SSF53474">
    <property type="entry name" value="alpha/beta-Hydrolases"/>
    <property type="match status" value="1"/>
</dbReference>
<evidence type="ECO:0000313" key="3">
    <source>
        <dbReference type="Proteomes" id="UP001589810"/>
    </source>
</evidence>
<evidence type="ECO:0000313" key="2">
    <source>
        <dbReference type="EMBL" id="MFC0546140.1"/>
    </source>
</evidence>
<organism evidence="2 3">
    <name type="scientific">Kutzneria chonburiensis</name>
    <dbReference type="NCBI Taxonomy" id="1483604"/>
    <lineage>
        <taxon>Bacteria</taxon>
        <taxon>Bacillati</taxon>
        <taxon>Actinomycetota</taxon>
        <taxon>Actinomycetes</taxon>
        <taxon>Pseudonocardiales</taxon>
        <taxon>Pseudonocardiaceae</taxon>
        <taxon>Kutzneria</taxon>
    </lineage>
</organism>
<name>A0ABV6N0P2_9PSEU</name>
<dbReference type="Pfam" id="PF01738">
    <property type="entry name" value="DLH"/>
    <property type="match status" value="1"/>
</dbReference>
<dbReference type="RefSeq" id="WP_273943305.1">
    <property type="nucleotide sequence ID" value="NZ_CP097263.1"/>
</dbReference>
<dbReference type="EMBL" id="JBHLUD010000011">
    <property type="protein sequence ID" value="MFC0546140.1"/>
    <property type="molecule type" value="Genomic_DNA"/>
</dbReference>
<accession>A0ABV6N0P2</accession>
<dbReference type="InterPro" id="IPR029058">
    <property type="entry name" value="AB_hydrolase_fold"/>
</dbReference>
<keyword evidence="2" id="KW-0378">Hydrolase</keyword>
<proteinExistence type="predicted"/>
<comment type="caution">
    <text evidence="2">The sequence shown here is derived from an EMBL/GenBank/DDBJ whole genome shotgun (WGS) entry which is preliminary data.</text>
</comment>
<dbReference type="InterPro" id="IPR051049">
    <property type="entry name" value="Dienelactone_hydrolase-like"/>
</dbReference>